<evidence type="ECO:0000259" key="8">
    <source>
        <dbReference type="Pfam" id="PF10035"/>
    </source>
</evidence>
<keyword evidence="4 7" id="KW-1133">Transmembrane helix</keyword>
<evidence type="ECO:0000256" key="7">
    <source>
        <dbReference type="SAM" id="Phobius"/>
    </source>
</evidence>
<accession>L0RUY4</accession>
<feature type="transmembrane region" description="Helical" evidence="7">
    <location>
        <begin position="180"/>
        <end position="206"/>
    </location>
</feature>
<evidence type="ECO:0000256" key="5">
    <source>
        <dbReference type="ARBA" id="ARBA00023136"/>
    </source>
</evidence>
<sequence>MEVRLNKKNKEDQKQLSNEETIENEKIENEGFLTSVFGKEKQDEIADALMGKDIFSNRLVKKNTIYNRTRMSNFGIKLSKLYSQMSTWKLVLITTITAIFFGVISVFFVKNVGIYNFGLAAFGQALARLVVVLFKEDQVSIALRNLIEQFIFWIAYIILSIPIFIFGYKKIGKTFSNLTVLFLVVSSIVSFSIGLIPGANDIYLIGDFSNQSVRQALSPFKQKLSSIIPLLWNDGGNIIALFIYAIVYGYLLAWIFAIIQIIGGTAGVTGIIGEWYANEKQKSFGTISGYMNIIIVLIGVLVGSWLPGSILLSEANSSNASDSLKEVTKNAWSFGIYLSPNFVATVLTNVIYIIALNKLYPKFKLVRVEIFSLNKSSEISTIIAQDKKIVTGITEFHAHGGYSKELLNVVTTITLFRQVNRIIKDVRKIDPDAFISVSNVKSIDGFIYLPKNKF</sequence>
<feature type="transmembrane region" description="Helical" evidence="7">
    <location>
        <begin position="227"/>
        <end position="247"/>
    </location>
</feature>
<dbReference type="InterPro" id="IPR015867">
    <property type="entry name" value="N-reg_PII/ATP_PRibTrfase_C"/>
</dbReference>
<dbReference type="PATRIC" id="fig|1246955.3.peg.646"/>
<evidence type="ECO:0000256" key="1">
    <source>
        <dbReference type="ARBA" id="ARBA00004651"/>
    </source>
</evidence>
<dbReference type="HOGENOM" id="CLU_043038_0_0_14"/>
<keyword evidence="10" id="KW-1185">Reference proteome</keyword>
<proteinExistence type="predicted"/>
<dbReference type="AlphaFoldDB" id="L0RUY4"/>
<feature type="compositionally biased region" description="Basic and acidic residues" evidence="6">
    <location>
        <begin position="1"/>
        <end position="14"/>
    </location>
</feature>
<dbReference type="KEGG" id="mcy:MCYN_0716"/>
<evidence type="ECO:0000256" key="6">
    <source>
        <dbReference type="SAM" id="MobiDB-lite"/>
    </source>
</evidence>
<feature type="transmembrane region" description="Helical" evidence="7">
    <location>
        <begin position="87"/>
        <end position="108"/>
    </location>
</feature>
<evidence type="ECO:0000313" key="9">
    <source>
        <dbReference type="EMBL" id="CCP24448.1"/>
    </source>
</evidence>
<dbReference type="EMBL" id="HF559394">
    <property type="protein sequence ID" value="CCP24448.1"/>
    <property type="molecule type" value="Genomic_DNA"/>
</dbReference>
<feature type="domain" description="DUF2179" evidence="8">
    <location>
        <begin position="392"/>
        <end position="445"/>
    </location>
</feature>
<name>L0RUY4_MYCC1</name>
<feature type="transmembrane region" description="Helical" evidence="7">
    <location>
        <begin position="253"/>
        <end position="277"/>
    </location>
</feature>
<dbReference type="Proteomes" id="UP000010466">
    <property type="component" value="Chromosome"/>
</dbReference>
<dbReference type="STRING" id="1246955.MCYN_0716"/>
<comment type="subcellular location">
    <subcellularLocation>
        <location evidence="1">Cell membrane</location>
        <topology evidence="1">Multi-pass membrane protein</topology>
    </subcellularLocation>
</comment>
<dbReference type="GO" id="GO:0005886">
    <property type="term" value="C:plasma membrane"/>
    <property type="evidence" value="ECO:0007669"/>
    <property type="project" value="UniProtKB-SubCell"/>
</dbReference>
<feature type="region of interest" description="Disordered" evidence="6">
    <location>
        <begin position="1"/>
        <end position="20"/>
    </location>
</feature>
<feature type="transmembrane region" description="Helical" evidence="7">
    <location>
        <begin position="146"/>
        <end position="168"/>
    </location>
</feature>
<evidence type="ECO:0000256" key="3">
    <source>
        <dbReference type="ARBA" id="ARBA00022692"/>
    </source>
</evidence>
<dbReference type="InterPro" id="IPR019264">
    <property type="entry name" value="DUF2179"/>
</dbReference>
<keyword evidence="3 7" id="KW-0812">Transmembrane</keyword>
<evidence type="ECO:0000256" key="4">
    <source>
        <dbReference type="ARBA" id="ARBA00022989"/>
    </source>
</evidence>
<feature type="transmembrane region" description="Helical" evidence="7">
    <location>
        <begin position="114"/>
        <end position="134"/>
    </location>
</feature>
<keyword evidence="2" id="KW-1003">Cell membrane</keyword>
<dbReference type="InterPro" id="IPR051461">
    <property type="entry name" value="UPF0750_membrane"/>
</dbReference>
<dbReference type="PRINTS" id="PR00173">
    <property type="entry name" value="EDTRNSPORT"/>
</dbReference>
<dbReference type="PANTHER" id="PTHR33545">
    <property type="entry name" value="UPF0750 MEMBRANE PROTEIN YITT-RELATED"/>
    <property type="match status" value="1"/>
</dbReference>
<feature type="transmembrane region" description="Helical" evidence="7">
    <location>
        <begin position="332"/>
        <end position="355"/>
    </location>
</feature>
<reference evidence="10" key="1">
    <citation type="journal article" date="2013" name="Genome Announc.">
        <title>Complete genome sequence of Mycoplasma cynos strain C142.</title>
        <authorList>
            <person name="Walker C.A."/>
            <person name="Mannering S.A."/>
            <person name="Shields S."/>
            <person name="Blake D.P."/>
            <person name="Brownlie J."/>
        </authorList>
    </citation>
    <scope>NUCLEOTIDE SEQUENCE [LARGE SCALE GENOMIC DNA]</scope>
    <source>
        <strain evidence="10">C142</strain>
    </source>
</reference>
<organism evidence="9 10">
    <name type="scientific">Mycoplasmopsis cynos (strain C142)</name>
    <name type="common">Mycoplasma cynos</name>
    <dbReference type="NCBI Taxonomy" id="1246955"/>
    <lineage>
        <taxon>Bacteria</taxon>
        <taxon>Bacillati</taxon>
        <taxon>Mycoplasmatota</taxon>
        <taxon>Mycoplasmoidales</taxon>
        <taxon>Metamycoplasmataceae</taxon>
        <taxon>Mycoplasmopsis</taxon>
    </lineage>
</organism>
<evidence type="ECO:0000256" key="2">
    <source>
        <dbReference type="ARBA" id="ARBA00022475"/>
    </source>
</evidence>
<protein>
    <recommendedName>
        <fullName evidence="8">DUF2179 domain-containing protein</fullName>
    </recommendedName>
</protein>
<dbReference type="eggNOG" id="COG1284">
    <property type="taxonomic scope" value="Bacteria"/>
</dbReference>
<keyword evidence="5 7" id="KW-0472">Membrane</keyword>
<dbReference type="Pfam" id="PF10035">
    <property type="entry name" value="DUF2179"/>
    <property type="match status" value="1"/>
</dbReference>
<evidence type="ECO:0000313" key="10">
    <source>
        <dbReference type="Proteomes" id="UP000010466"/>
    </source>
</evidence>
<dbReference type="Gene3D" id="3.30.70.120">
    <property type="match status" value="1"/>
</dbReference>
<feature type="transmembrane region" description="Helical" evidence="7">
    <location>
        <begin position="289"/>
        <end position="312"/>
    </location>
</feature>
<dbReference type="CDD" id="cd16380">
    <property type="entry name" value="YitT_C"/>
    <property type="match status" value="1"/>
</dbReference>
<dbReference type="PANTHER" id="PTHR33545:SF5">
    <property type="entry name" value="UPF0750 MEMBRANE PROTEIN YITT"/>
    <property type="match status" value="1"/>
</dbReference>
<gene>
    <name evidence="9" type="primary">MCYN0716</name>
    <name evidence="9" type="ordered locus">MCYN_0716</name>
</gene>